<dbReference type="Gene3D" id="3.90.550.10">
    <property type="entry name" value="Spore Coat Polysaccharide Biosynthesis Protein SpsA, Chain A"/>
    <property type="match status" value="1"/>
</dbReference>
<accession>U3PAU7</accession>
<keyword evidence="3" id="KW-1185">Reference proteome</keyword>
<dbReference type="SUPFAM" id="SSF53448">
    <property type="entry name" value="Nucleotide-diphospho-sugar transferases"/>
    <property type="match status" value="1"/>
</dbReference>
<sequence>MACFYNAGPAVSRSLARLAEFDRGAQIVLVDDASTDVTASRLREWAAERREVSVLALEENRGPAAARNAAIGLIEREYVWFVDDDDPAPNALDSFAEAISGKPDLVFARARFRAADGSERWIDGIGEQRTTGRERALRSVLDGDVQGFLWSKLFRRSVLHAETFGRDYPQEDFIGVLDALERSERIVFWPESVYTYVEREGSLSRERTQNFARYAVARDAAVAAAERAGVEPQRIDAFRLWFYALAVAFVPVRRRGSRAEVNEGMRLARQELRTIRLAQAGAHRPVAALHGWVIRLSGPLYPVLLRCALWAHDSIRKVRR</sequence>
<dbReference type="Pfam" id="PF00535">
    <property type="entry name" value="Glycos_transf_2"/>
    <property type="match status" value="1"/>
</dbReference>
<dbReference type="STRING" id="1389489.O159_04230"/>
<dbReference type="Proteomes" id="UP000016743">
    <property type="component" value="Chromosome"/>
</dbReference>
<dbReference type="PANTHER" id="PTHR43685:SF2">
    <property type="entry name" value="GLYCOSYLTRANSFERASE 2-LIKE DOMAIN-CONTAINING PROTEIN"/>
    <property type="match status" value="1"/>
</dbReference>
<organism evidence="2 3">
    <name type="scientific">Leifsonia xyli subsp. cynodontis DSM 46306</name>
    <dbReference type="NCBI Taxonomy" id="1389489"/>
    <lineage>
        <taxon>Bacteria</taxon>
        <taxon>Bacillati</taxon>
        <taxon>Actinomycetota</taxon>
        <taxon>Actinomycetes</taxon>
        <taxon>Micrococcales</taxon>
        <taxon>Microbacteriaceae</taxon>
        <taxon>Leifsonia</taxon>
    </lineage>
</organism>
<protein>
    <recommendedName>
        <fullName evidence="1">Glycosyltransferase 2-like domain-containing protein</fullName>
    </recommendedName>
</protein>
<dbReference type="HOGENOM" id="CLU_868168_0_0_11"/>
<dbReference type="PATRIC" id="fig|1389489.3.peg.403"/>
<evidence type="ECO:0000313" key="3">
    <source>
        <dbReference type="Proteomes" id="UP000016743"/>
    </source>
</evidence>
<dbReference type="CDD" id="cd00761">
    <property type="entry name" value="Glyco_tranf_GTA_type"/>
    <property type="match status" value="1"/>
</dbReference>
<dbReference type="EMBL" id="CP006734">
    <property type="protein sequence ID" value="AGW40628.1"/>
    <property type="molecule type" value="Genomic_DNA"/>
</dbReference>
<dbReference type="KEGG" id="lxy:O159_04230"/>
<dbReference type="eggNOG" id="COG1216">
    <property type="taxonomic scope" value="Bacteria"/>
</dbReference>
<proteinExistence type="predicted"/>
<gene>
    <name evidence="2" type="ORF">O159_04230</name>
</gene>
<dbReference type="InterPro" id="IPR029044">
    <property type="entry name" value="Nucleotide-diphossugar_trans"/>
</dbReference>
<dbReference type="InterPro" id="IPR050834">
    <property type="entry name" value="Glycosyltransf_2"/>
</dbReference>
<dbReference type="AlphaFoldDB" id="U3PAU7"/>
<feature type="domain" description="Glycosyltransferase 2-like" evidence="1">
    <location>
        <begin position="3"/>
        <end position="144"/>
    </location>
</feature>
<dbReference type="RefSeq" id="WP_021754070.1">
    <property type="nucleotide sequence ID" value="NC_022438.1"/>
</dbReference>
<evidence type="ECO:0000259" key="1">
    <source>
        <dbReference type="Pfam" id="PF00535"/>
    </source>
</evidence>
<dbReference type="PANTHER" id="PTHR43685">
    <property type="entry name" value="GLYCOSYLTRANSFERASE"/>
    <property type="match status" value="1"/>
</dbReference>
<evidence type="ECO:0000313" key="2">
    <source>
        <dbReference type="EMBL" id="AGW40628.1"/>
    </source>
</evidence>
<name>U3PAU7_LEIXC</name>
<dbReference type="InterPro" id="IPR001173">
    <property type="entry name" value="Glyco_trans_2-like"/>
</dbReference>
<reference evidence="2 3" key="1">
    <citation type="journal article" date="2013" name="Genome Announc.">
        <title>Complete Genome Sequence of Leifsonia xyli subsp. cynodontis Strain DSM46306, a Gram-Positive Bacterial Pathogen of Grasses.</title>
        <authorList>
            <person name="Monteiro-Vitorello C.B."/>
            <person name="Zerillo M.M."/>
            <person name="Van Sluys M.A."/>
            <person name="Camargo L.E."/>
            <person name="Kitajima J.P."/>
        </authorList>
    </citation>
    <scope>NUCLEOTIDE SEQUENCE [LARGE SCALE GENOMIC DNA]</scope>
    <source>
        <strain evidence="2 3">DSM 46306</strain>
    </source>
</reference>